<evidence type="ECO:0000313" key="3">
    <source>
        <dbReference type="RefSeq" id="XP_013415273.1"/>
    </source>
</evidence>
<dbReference type="KEGG" id="lak:106177130"/>
<sequence length="658" mass="72559">MSVFKTAEYGSWKSPVSSAIVSEGSISLAEVHVDSAGSNSAVYWSELRPKEGGRYVVCSASVGGDGGVEIQEWTPQGFNARTRVHEYGGGAFIVHNDVVYFSNFADQRLYKQTSPSEPPQPLTPEGCGWRYADGQFSVKLNCIFCVREDHSGVVNKSRKEAENAVVVINLETQEQKVLASGADFYSCPRVSPDGTKLCWMQWFHPNMPWDNTEIWMADLIGDQVVAGTAKKVAGGEGISVMYPGWTVDNQLLYLGDQTEWWNLYTVVPSGEHVNLSLKEEEVGNPHWTFARYAYAVDPCGSGKIATICGGELGILDPKTKTTVPLDTGFKNHSYVNYLHDGHICCIASSPTQFPCVIRVNAESGKVDICKESAKLPVDRGYISIPEKITWPTAGGQSVYGYFYLPKNKDFQAPPNSLPPLLVRAHGGPTSCASSALNMKQQYWTSRGFAVLDVDYRGSTGYGRTYRGLLNGNWGVYDVDDCCHGAEYLADQGKVDRNKLCIDGGSAGGYTTLACLAFRDVFKAGCSFYGVADVALLAGETHKFESRYLDTCIAPYTPENYPIYDSRSPIKHIEKFNCPIIFFQGDEDEIVPPNQAKLMFDEIKAKGIPAAHVLFEGEQHGFRKSENIEKCLDGEFYFFAKVFGFEPADKGYQVEIVNL</sequence>
<dbReference type="OrthoDB" id="416344at2759"/>
<dbReference type="InterPro" id="IPR029058">
    <property type="entry name" value="AB_hydrolase_fold"/>
</dbReference>
<reference evidence="3" key="1">
    <citation type="submission" date="2025-08" db="UniProtKB">
        <authorList>
            <consortium name="RefSeq"/>
        </authorList>
    </citation>
    <scope>IDENTIFICATION</scope>
    <source>
        <tissue evidence="3">Gonads</tissue>
    </source>
</reference>
<dbReference type="Gene3D" id="2.120.10.30">
    <property type="entry name" value="TolB, C-terminal domain"/>
    <property type="match status" value="1"/>
</dbReference>
<keyword evidence="2" id="KW-1185">Reference proteome</keyword>
<dbReference type="PANTHER" id="PTHR43056">
    <property type="entry name" value="PEPTIDASE S9 PROLYL OLIGOPEPTIDASE"/>
    <property type="match status" value="1"/>
</dbReference>
<dbReference type="InterPro" id="IPR050585">
    <property type="entry name" value="Xaa-Pro_dipeptidyl-ppase/CocE"/>
</dbReference>
<gene>
    <name evidence="3" type="primary">LOC106177130</name>
</gene>
<dbReference type="STRING" id="7574.A0A1S3JY15"/>
<evidence type="ECO:0000313" key="2">
    <source>
        <dbReference type="Proteomes" id="UP000085678"/>
    </source>
</evidence>
<dbReference type="Proteomes" id="UP000085678">
    <property type="component" value="Unplaced"/>
</dbReference>
<dbReference type="Gene3D" id="3.40.50.1820">
    <property type="entry name" value="alpha/beta hydrolase"/>
    <property type="match status" value="1"/>
</dbReference>
<protein>
    <submittedName>
        <fullName evidence="3">Uncharacterized protein LOC106177130</fullName>
    </submittedName>
</protein>
<proteinExistence type="predicted"/>
<dbReference type="GO" id="GO:0006508">
    <property type="term" value="P:proteolysis"/>
    <property type="evidence" value="ECO:0007669"/>
    <property type="project" value="InterPro"/>
</dbReference>
<name>A0A1S3JY15_LINAN</name>
<dbReference type="GeneID" id="106177130"/>
<dbReference type="Pfam" id="PF00326">
    <property type="entry name" value="Peptidase_S9"/>
    <property type="match status" value="1"/>
</dbReference>
<evidence type="ECO:0000259" key="1">
    <source>
        <dbReference type="Pfam" id="PF00326"/>
    </source>
</evidence>
<dbReference type="OMA" id="HKLESRY"/>
<feature type="domain" description="Peptidase S9 prolyl oligopeptidase catalytic" evidence="1">
    <location>
        <begin position="438"/>
        <end position="643"/>
    </location>
</feature>
<dbReference type="RefSeq" id="XP_013415273.1">
    <property type="nucleotide sequence ID" value="XM_013559819.2"/>
</dbReference>
<dbReference type="AlphaFoldDB" id="A0A1S3JY15"/>
<dbReference type="InterPro" id="IPR011042">
    <property type="entry name" value="6-blade_b-propeller_TolB-like"/>
</dbReference>
<dbReference type="InParanoid" id="A0A1S3JY15"/>
<dbReference type="InterPro" id="IPR001375">
    <property type="entry name" value="Peptidase_S9_cat"/>
</dbReference>
<accession>A0A1S3JY15</accession>
<dbReference type="SUPFAM" id="SSF53474">
    <property type="entry name" value="alpha/beta-Hydrolases"/>
    <property type="match status" value="1"/>
</dbReference>
<dbReference type="SUPFAM" id="SSF82171">
    <property type="entry name" value="DPP6 N-terminal domain-like"/>
    <property type="match status" value="1"/>
</dbReference>
<dbReference type="PANTHER" id="PTHR43056:SF5">
    <property type="entry name" value="PEPTIDASE S9 PROLYL OLIGOPEPTIDASE CATALYTIC DOMAIN-CONTAINING PROTEIN"/>
    <property type="match status" value="1"/>
</dbReference>
<dbReference type="GO" id="GO:0008236">
    <property type="term" value="F:serine-type peptidase activity"/>
    <property type="evidence" value="ECO:0007669"/>
    <property type="project" value="InterPro"/>
</dbReference>
<organism evidence="2 3">
    <name type="scientific">Lingula anatina</name>
    <name type="common">Brachiopod</name>
    <name type="synonym">Lingula unguis</name>
    <dbReference type="NCBI Taxonomy" id="7574"/>
    <lineage>
        <taxon>Eukaryota</taxon>
        <taxon>Metazoa</taxon>
        <taxon>Spiralia</taxon>
        <taxon>Lophotrochozoa</taxon>
        <taxon>Brachiopoda</taxon>
        <taxon>Linguliformea</taxon>
        <taxon>Lingulata</taxon>
        <taxon>Lingulida</taxon>
        <taxon>Linguloidea</taxon>
        <taxon>Lingulidae</taxon>
        <taxon>Lingula</taxon>
    </lineage>
</organism>